<feature type="domain" description="Ciliary microtubule inner protein 2A-C-like" evidence="6">
    <location>
        <begin position="257"/>
        <end position="282"/>
    </location>
</feature>
<dbReference type="HOGENOM" id="CLU_065650_1_0_1"/>
<keyword evidence="10" id="KW-1185">Reference proteome</keyword>
<feature type="domain" description="Sperm-associated microtubule inner protein 5" evidence="7">
    <location>
        <begin position="175"/>
        <end position="230"/>
    </location>
</feature>
<dbReference type="AlphaFoldDB" id="R7UKN5"/>
<dbReference type="InterPro" id="IPR018902">
    <property type="entry name" value="CMI2A-C-like_dom"/>
</dbReference>
<evidence type="ECO:0000256" key="1">
    <source>
        <dbReference type="ARBA" id="ARBA00004430"/>
    </source>
</evidence>
<keyword evidence="2" id="KW-0963">Cytoplasm</keyword>
<dbReference type="GO" id="GO:0015630">
    <property type="term" value="C:microtubule cytoskeleton"/>
    <property type="evidence" value="ECO:0007669"/>
    <property type="project" value="UniProtKB-ARBA"/>
</dbReference>
<proteinExistence type="inferred from homology"/>
<evidence type="ECO:0000256" key="5">
    <source>
        <dbReference type="ARBA" id="ARBA00035661"/>
    </source>
</evidence>
<evidence type="ECO:0000313" key="8">
    <source>
        <dbReference type="EMBL" id="ELU07069.1"/>
    </source>
</evidence>
<dbReference type="EnsemblMetazoa" id="CapteT182825">
    <property type="protein sequence ID" value="CapteP182825"/>
    <property type="gene ID" value="CapteG182825"/>
</dbReference>
<dbReference type="InterPro" id="IPR055215">
    <property type="entry name" value="SPMIP5_dom"/>
</dbReference>
<dbReference type="Pfam" id="PF22573">
    <property type="entry name" value="SPMIP5"/>
    <property type="match status" value="1"/>
</dbReference>
<dbReference type="GO" id="GO:0005930">
    <property type="term" value="C:axoneme"/>
    <property type="evidence" value="ECO:0007669"/>
    <property type="project" value="UniProtKB-SubCell"/>
</dbReference>
<evidence type="ECO:0000256" key="4">
    <source>
        <dbReference type="ARBA" id="ARBA00023273"/>
    </source>
</evidence>
<dbReference type="EMBL" id="KB300180">
    <property type="protein sequence ID" value="ELU07069.1"/>
    <property type="molecule type" value="Genomic_DNA"/>
</dbReference>
<evidence type="ECO:0000259" key="7">
    <source>
        <dbReference type="Pfam" id="PF22573"/>
    </source>
</evidence>
<evidence type="ECO:0000256" key="2">
    <source>
        <dbReference type="ARBA" id="ARBA00022490"/>
    </source>
</evidence>
<accession>R7UKN5</accession>
<comment type="subcellular location">
    <subcellularLocation>
        <location evidence="1">Cytoplasm</location>
        <location evidence="1">Cytoskeleton</location>
        <location evidence="1">Cilium axoneme</location>
    </subcellularLocation>
</comment>
<feature type="domain" description="Ciliary microtubule inner protein 2A-C-like" evidence="6">
    <location>
        <begin position="26"/>
        <end position="52"/>
    </location>
</feature>
<evidence type="ECO:0008006" key="11">
    <source>
        <dbReference type="Google" id="ProtNLM"/>
    </source>
</evidence>
<reference evidence="10" key="1">
    <citation type="submission" date="2012-12" db="EMBL/GenBank/DDBJ databases">
        <authorList>
            <person name="Hellsten U."/>
            <person name="Grimwood J."/>
            <person name="Chapman J.A."/>
            <person name="Shapiro H."/>
            <person name="Aerts A."/>
            <person name="Otillar R.P."/>
            <person name="Terry A.Y."/>
            <person name="Boore J.L."/>
            <person name="Simakov O."/>
            <person name="Marletaz F."/>
            <person name="Cho S.-J."/>
            <person name="Edsinger-Gonzales E."/>
            <person name="Havlak P."/>
            <person name="Kuo D.-H."/>
            <person name="Larsson T."/>
            <person name="Lv J."/>
            <person name="Arendt D."/>
            <person name="Savage R."/>
            <person name="Osoegawa K."/>
            <person name="de Jong P."/>
            <person name="Lindberg D.R."/>
            <person name="Seaver E.C."/>
            <person name="Weisblat D.A."/>
            <person name="Putnam N.H."/>
            <person name="Grigoriev I.V."/>
            <person name="Rokhsar D.S."/>
        </authorList>
    </citation>
    <scope>NUCLEOTIDE SEQUENCE</scope>
    <source>
        <strain evidence="10">I ESC-2004</strain>
    </source>
</reference>
<evidence type="ECO:0000256" key="3">
    <source>
        <dbReference type="ARBA" id="ARBA00023212"/>
    </source>
</evidence>
<organism evidence="8">
    <name type="scientific">Capitella teleta</name>
    <name type="common">Polychaete worm</name>
    <dbReference type="NCBI Taxonomy" id="283909"/>
    <lineage>
        <taxon>Eukaryota</taxon>
        <taxon>Metazoa</taxon>
        <taxon>Spiralia</taxon>
        <taxon>Lophotrochozoa</taxon>
        <taxon>Annelida</taxon>
        <taxon>Polychaeta</taxon>
        <taxon>Sedentaria</taxon>
        <taxon>Scolecida</taxon>
        <taxon>Capitellidae</taxon>
        <taxon>Capitella</taxon>
    </lineage>
</organism>
<evidence type="ECO:0000313" key="9">
    <source>
        <dbReference type="EnsemblMetazoa" id="CapteP182825"/>
    </source>
</evidence>
<dbReference type="EMBL" id="AMQN01007192">
    <property type="status" value="NOT_ANNOTATED_CDS"/>
    <property type="molecule type" value="Genomic_DNA"/>
</dbReference>
<gene>
    <name evidence="8" type="ORF">CAPTEDRAFT_182825</name>
</gene>
<dbReference type="PANTHER" id="PTHR22146:SF17">
    <property type="entry name" value="PROTEIN FAM166B-LIKE PROTEIN"/>
    <property type="match status" value="1"/>
</dbReference>
<name>R7UKN5_CAPTE</name>
<keyword evidence="3" id="KW-0206">Cytoskeleton</keyword>
<reference evidence="8 10" key="2">
    <citation type="journal article" date="2013" name="Nature">
        <title>Insights into bilaterian evolution from three spiralian genomes.</title>
        <authorList>
            <person name="Simakov O."/>
            <person name="Marletaz F."/>
            <person name="Cho S.J."/>
            <person name="Edsinger-Gonzales E."/>
            <person name="Havlak P."/>
            <person name="Hellsten U."/>
            <person name="Kuo D.H."/>
            <person name="Larsson T."/>
            <person name="Lv J."/>
            <person name="Arendt D."/>
            <person name="Savage R."/>
            <person name="Osoegawa K."/>
            <person name="de Jong P."/>
            <person name="Grimwood J."/>
            <person name="Chapman J.A."/>
            <person name="Shapiro H."/>
            <person name="Aerts A."/>
            <person name="Otillar R.P."/>
            <person name="Terry A.Y."/>
            <person name="Boore J.L."/>
            <person name="Grigoriev I.V."/>
            <person name="Lindberg D.R."/>
            <person name="Seaver E.C."/>
            <person name="Weisblat D.A."/>
            <person name="Putnam N.H."/>
            <person name="Rokhsar D.S."/>
        </authorList>
    </citation>
    <scope>NUCLEOTIDE SEQUENCE</scope>
    <source>
        <strain evidence="8 10">I ESC-2004</strain>
    </source>
</reference>
<evidence type="ECO:0000313" key="10">
    <source>
        <dbReference type="Proteomes" id="UP000014760"/>
    </source>
</evidence>
<dbReference type="OrthoDB" id="2019884at2759"/>
<dbReference type="OMA" id="YRGYIPQ"/>
<protein>
    <recommendedName>
        <fullName evidence="11">Protein FAM166B</fullName>
    </recommendedName>
</protein>
<dbReference type="STRING" id="283909.R7UKN5"/>
<sequence>MTTIATGGGPTLEQRRGFAGLHEGTQVPGYCGYCPQLKYQNGQTYGQDTQDLSQRFPYRRPAAPIAPGFSTKPPIVNRLPKSTGDNKYTEKMVPGYTSYIPGWPFKFGGTYKEDCDVCIDEHISSVNKHKDKMRDLHAVTQSTPQLKPVKFDPEVKDKLNTYRDTHPNRPILTEGKRPWLEAPIPGYEGFIPRIGTTELGLGGRYHVTTGNGLRAFKAEKDFHQSVKQKPINLSQNPGGVKEMGNWCNRRLYLNDGMIPHYTGYVPQNRYRFGQTYGDTTRNLNVCAHPQDSYGDYVRSKPRPLTSSMC</sequence>
<reference evidence="9" key="3">
    <citation type="submission" date="2015-06" db="UniProtKB">
        <authorList>
            <consortium name="EnsemblMetazoa"/>
        </authorList>
    </citation>
    <scope>IDENTIFICATION</scope>
</reference>
<comment type="similarity">
    <text evidence="5">Belongs to the CIMIP2 family.</text>
</comment>
<dbReference type="PANTHER" id="PTHR22146">
    <property type="entry name" value="CAT EYE SYNDROME CRITICAL REGION PROTEIN 6"/>
    <property type="match status" value="1"/>
</dbReference>
<keyword evidence="4" id="KW-0966">Cell projection</keyword>
<evidence type="ECO:0000259" key="6">
    <source>
        <dbReference type="Pfam" id="PF10629"/>
    </source>
</evidence>
<dbReference type="Pfam" id="PF10629">
    <property type="entry name" value="CMI2B-like"/>
    <property type="match status" value="2"/>
</dbReference>
<dbReference type="Proteomes" id="UP000014760">
    <property type="component" value="Unassembled WGS sequence"/>
</dbReference>